<keyword evidence="5" id="KW-1133">Transmembrane helix</keyword>
<proteinExistence type="inferred from homology"/>
<reference evidence="9" key="1">
    <citation type="journal article" date="2015" name="ISME J.">
        <title>Draft Genome Sequence of Streptomyces incarnatus NRRL8089, which Produces the Nucleoside Antibiotic Sinefungin.</title>
        <authorList>
            <person name="Oshima K."/>
            <person name="Hattori M."/>
            <person name="Shimizu H."/>
            <person name="Fukuda K."/>
            <person name="Nemoto M."/>
            <person name="Inagaki K."/>
            <person name="Tamura T."/>
        </authorList>
    </citation>
    <scope>NUCLEOTIDE SEQUENCE</scope>
    <source>
        <strain evidence="9">FACHB-1375</strain>
    </source>
</reference>
<keyword evidence="6" id="KW-0406">Ion transport</keyword>
<comment type="subcellular location">
    <subcellularLocation>
        <location evidence="1">Cell membrane</location>
        <topology evidence="1">Multi-pass membrane protein</topology>
    </subcellularLocation>
</comment>
<dbReference type="GO" id="GO:0005254">
    <property type="term" value="F:chloride channel activity"/>
    <property type="evidence" value="ECO:0007669"/>
    <property type="project" value="InterPro"/>
</dbReference>
<dbReference type="Pfam" id="PF25539">
    <property type="entry name" value="Bestrophin_2"/>
    <property type="match status" value="1"/>
</dbReference>
<keyword evidence="7" id="KW-0472">Membrane</keyword>
<evidence type="ECO:0000256" key="6">
    <source>
        <dbReference type="ARBA" id="ARBA00023065"/>
    </source>
</evidence>
<reference evidence="9" key="2">
    <citation type="submission" date="2020-08" db="EMBL/GenBank/DDBJ databases">
        <authorList>
            <person name="Chen M."/>
            <person name="Teng W."/>
            <person name="Zhao L."/>
            <person name="Hu C."/>
            <person name="Zhou Y."/>
            <person name="Han B."/>
            <person name="Song L."/>
            <person name="Shu W."/>
        </authorList>
    </citation>
    <scope>NUCLEOTIDE SEQUENCE</scope>
    <source>
        <strain evidence="9">FACHB-1375</strain>
    </source>
</reference>
<evidence type="ECO:0000313" key="9">
    <source>
        <dbReference type="EMBL" id="MBD2180241.1"/>
    </source>
</evidence>
<evidence type="ECO:0000256" key="1">
    <source>
        <dbReference type="ARBA" id="ARBA00004651"/>
    </source>
</evidence>
<comment type="caution">
    <text evidence="9">The sequence shown here is derived from an EMBL/GenBank/DDBJ whole genome shotgun (WGS) entry which is preliminary data.</text>
</comment>
<dbReference type="PANTHER" id="PTHR33281">
    <property type="entry name" value="UPF0187 PROTEIN YNEE"/>
    <property type="match status" value="1"/>
</dbReference>
<dbReference type="GO" id="GO:0005886">
    <property type="term" value="C:plasma membrane"/>
    <property type="evidence" value="ECO:0007669"/>
    <property type="project" value="UniProtKB-SubCell"/>
</dbReference>
<evidence type="ECO:0000256" key="4">
    <source>
        <dbReference type="ARBA" id="ARBA00022692"/>
    </source>
</evidence>
<sequence length="303" mass="34563">MTGEKKSWFGVALEFQKSVIPNILPRITICGIFAFVISLLPHEHIPNYWKELDIVVPSVVLGLLLVFRTNTAYDRFWEGRKYWASIATTILNIGRQVWVLVEEKEPIDREAKKTILRLLAAFAIAAKLHLRQQDINSELEPLMSAERYEHLKIVNNSALQIAYWIGDDLQKLFMRNCLERSQLNAINFLMNGMIESVIGCNRILTTPLPLAYGIHLKQLLLIYCLALPFKMVPDFGWLTAPSVILISYTLFGIEEIGIEIEDPFGQDSNDIPLDDICNLIQRDMNDLMALEPSASNLEYADVK</sequence>
<keyword evidence="10" id="KW-1185">Reference proteome</keyword>
<dbReference type="EMBL" id="JACJPW010000006">
    <property type="protein sequence ID" value="MBD2180241.1"/>
    <property type="molecule type" value="Genomic_DNA"/>
</dbReference>
<keyword evidence="3" id="KW-1003">Cell membrane</keyword>
<dbReference type="AlphaFoldDB" id="A0A926VAE7"/>
<gene>
    <name evidence="9" type="ORF">H6G03_03780</name>
</gene>
<evidence type="ECO:0000256" key="7">
    <source>
        <dbReference type="ARBA" id="ARBA00023136"/>
    </source>
</evidence>
<evidence type="ECO:0000313" key="10">
    <source>
        <dbReference type="Proteomes" id="UP000641646"/>
    </source>
</evidence>
<evidence type="ECO:0000256" key="5">
    <source>
        <dbReference type="ARBA" id="ARBA00022989"/>
    </source>
</evidence>
<comment type="similarity">
    <text evidence="8">Belongs to the anion channel-forming bestrophin (TC 1.A.46) family.</text>
</comment>
<protein>
    <recommendedName>
        <fullName evidence="11">Bestrophin, RFP-TM, chloride channel family protein</fullName>
    </recommendedName>
</protein>
<accession>A0A926VAE7</accession>
<dbReference type="Proteomes" id="UP000641646">
    <property type="component" value="Unassembled WGS sequence"/>
</dbReference>
<name>A0A926VAE7_9CYAN</name>
<keyword evidence="2" id="KW-0813">Transport</keyword>
<evidence type="ECO:0000256" key="3">
    <source>
        <dbReference type="ARBA" id="ARBA00022475"/>
    </source>
</evidence>
<keyword evidence="4" id="KW-0812">Transmembrane</keyword>
<evidence type="ECO:0008006" key="11">
    <source>
        <dbReference type="Google" id="ProtNLM"/>
    </source>
</evidence>
<evidence type="ECO:0000256" key="8">
    <source>
        <dbReference type="ARBA" id="ARBA00034708"/>
    </source>
</evidence>
<dbReference type="InterPro" id="IPR044669">
    <property type="entry name" value="YneE/VCCN1/2-like"/>
</dbReference>
<dbReference type="PANTHER" id="PTHR33281:SF19">
    <property type="entry name" value="VOLTAGE-DEPENDENT ANION CHANNEL-FORMING PROTEIN YNEE"/>
    <property type="match status" value="1"/>
</dbReference>
<organism evidence="9 10">
    <name type="scientific">Aerosakkonema funiforme FACHB-1375</name>
    <dbReference type="NCBI Taxonomy" id="2949571"/>
    <lineage>
        <taxon>Bacteria</taxon>
        <taxon>Bacillati</taxon>
        <taxon>Cyanobacteriota</taxon>
        <taxon>Cyanophyceae</taxon>
        <taxon>Oscillatoriophycideae</taxon>
        <taxon>Aerosakkonematales</taxon>
        <taxon>Aerosakkonemataceae</taxon>
        <taxon>Aerosakkonema</taxon>
    </lineage>
</organism>
<evidence type="ECO:0000256" key="2">
    <source>
        <dbReference type="ARBA" id="ARBA00022448"/>
    </source>
</evidence>